<dbReference type="Pfam" id="PF00010">
    <property type="entry name" value="HLH"/>
    <property type="match status" value="1"/>
</dbReference>
<feature type="compositionally biased region" description="Basic and acidic residues" evidence="7">
    <location>
        <begin position="564"/>
        <end position="582"/>
    </location>
</feature>
<protein>
    <submittedName>
        <fullName evidence="10">Uncharacterized protein LOC103703328 isoform X2</fullName>
    </submittedName>
</protein>
<proteinExistence type="inferred from homology"/>
<evidence type="ECO:0000256" key="4">
    <source>
        <dbReference type="ARBA" id="ARBA00023125"/>
    </source>
</evidence>
<dbReference type="InterPro" id="IPR045843">
    <property type="entry name" value="IND-like"/>
</dbReference>
<name>A0A8B9AM72_PHODC</name>
<dbReference type="GO" id="GO:0046983">
    <property type="term" value="F:protein dimerization activity"/>
    <property type="evidence" value="ECO:0007669"/>
    <property type="project" value="InterPro"/>
</dbReference>
<dbReference type="GeneID" id="103703328"/>
<keyword evidence="6" id="KW-0539">Nucleus</keyword>
<keyword evidence="3" id="KW-0805">Transcription regulation</keyword>
<dbReference type="SMART" id="SM00353">
    <property type="entry name" value="HLH"/>
    <property type="match status" value="1"/>
</dbReference>
<evidence type="ECO:0000313" key="9">
    <source>
        <dbReference type="Proteomes" id="UP000228380"/>
    </source>
</evidence>
<dbReference type="PANTHER" id="PTHR16223">
    <property type="entry name" value="TRANSCRIPTION FACTOR BHLH83-RELATED"/>
    <property type="match status" value="1"/>
</dbReference>
<organism evidence="9 10">
    <name type="scientific">Phoenix dactylifera</name>
    <name type="common">Date palm</name>
    <dbReference type="NCBI Taxonomy" id="42345"/>
    <lineage>
        <taxon>Eukaryota</taxon>
        <taxon>Viridiplantae</taxon>
        <taxon>Streptophyta</taxon>
        <taxon>Embryophyta</taxon>
        <taxon>Tracheophyta</taxon>
        <taxon>Spermatophyta</taxon>
        <taxon>Magnoliopsida</taxon>
        <taxon>Liliopsida</taxon>
        <taxon>Arecaceae</taxon>
        <taxon>Coryphoideae</taxon>
        <taxon>Phoeniceae</taxon>
        <taxon>Phoenix</taxon>
    </lineage>
</organism>
<dbReference type="SUPFAM" id="SSF47459">
    <property type="entry name" value="HLH, helix-loop-helix DNA-binding domain"/>
    <property type="match status" value="1"/>
</dbReference>
<keyword evidence="9" id="KW-1185">Reference proteome</keyword>
<dbReference type="InterPro" id="IPR011598">
    <property type="entry name" value="bHLH_dom"/>
</dbReference>
<dbReference type="FunFam" id="4.10.280.10:FF:000017">
    <property type="entry name" value="Transcription factor bHLH66"/>
    <property type="match status" value="1"/>
</dbReference>
<reference evidence="10" key="2">
    <citation type="submission" date="2025-08" db="UniProtKB">
        <authorList>
            <consortium name="RefSeq"/>
        </authorList>
    </citation>
    <scope>IDENTIFICATION</scope>
    <source>
        <tissue evidence="10">Young leaves</tissue>
    </source>
</reference>
<feature type="domain" description="BHLH" evidence="8">
    <location>
        <begin position="387"/>
        <end position="436"/>
    </location>
</feature>
<dbReference type="GO" id="GO:0005634">
    <property type="term" value="C:nucleus"/>
    <property type="evidence" value="ECO:0007669"/>
    <property type="project" value="UniProtKB-SubCell"/>
</dbReference>
<dbReference type="PROSITE" id="PS50888">
    <property type="entry name" value="BHLH"/>
    <property type="match status" value="1"/>
</dbReference>
<evidence type="ECO:0000256" key="3">
    <source>
        <dbReference type="ARBA" id="ARBA00023015"/>
    </source>
</evidence>
<evidence type="ECO:0000256" key="6">
    <source>
        <dbReference type="ARBA" id="ARBA00023242"/>
    </source>
</evidence>
<evidence type="ECO:0000256" key="5">
    <source>
        <dbReference type="ARBA" id="ARBA00023163"/>
    </source>
</evidence>
<evidence type="ECO:0000313" key="10">
    <source>
        <dbReference type="RefSeq" id="XP_038987470.1"/>
    </source>
</evidence>
<dbReference type="RefSeq" id="XP_038987470.1">
    <property type="nucleotide sequence ID" value="XM_039131542.1"/>
</dbReference>
<evidence type="ECO:0000256" key="7">
    <source>
        <dbReference type="SAM" id="MobiDB-lite"/>
    </source>
</evidence>
<dbReference type="GO" id="GO:0080147">
    <property type="term" value="P:root hair cell development"/>
    <property type="evidence" value="ECO:0007669"/>
    <property type="project" value="UniProtKB-ARBA"/>
</dbReference>
<dbReference type="GO" id="GO:0000981">
    <property type="term" value="F:DNA-binding transcription factor activity, RNA polymerase II-specific"/>
    <property type="evidence" value="ECO:0007669"/>
    <property type="project" value="TreeGrafter"/>
</dbReference>
<dbReference type="InterPro" id="IPR036638">
    <property type="entry name" value="HLH_DNA-bd_sf"/>
</dbReference>
<dbReference type="GO" id="GO:0000978">
    <property type="term" value="F:RNA polymerase II cis-regulatory region sequence-specific DNA binding"/>
    <property type="evidence" value="ECO:0007669"/>
    <property type="project" value="TreeGrafter"/>
</dbReference>
<comment type="similarity">
    <text evidence="2">Belongs to the bHLH protein family.</text>
</comment>
<accession>A0A8B9AM72</accession>
<dbReference type="Gene3D" id="4.10.280.10">
    <property type="entry name" value="Helix-loop-helix DNA-binding domain"/>
    <property type="match status" value="1"/>
</dbReference>
<dbReference type="PANTHER" id="PTHR16223:SF215">
    <property type="entry name" value="OS02G0564700 PROTEIN"/>
    <property type="match status" value="1"/>
</dbReference>
<evidence type="ECO:0000259" key="8">
    <source>
        <dbReference type="PROSITE" id="PS50888"/>
    </source>
</evidence>
<keyword evidence="4" id="KW-0238">DNA-binding</keyword>
<evidence type="ECO:0000256" key="2">
    <source>
        <dbReference type="ARBA" id="ARBA00005510"/>
    </source>
</evidence>
<comment type="subcellular location">
    <subcellularLocation>
        <location evidence="1">Nucleus</location>
    </subcellularLocation>
</comment>
<feature type="compositionally biased region" description="Low complexity" evidence="7">
    <location>
        <begin position="358"/>
        <end position="369"/>
    </location>
</feature>
<reference evidence="9" key="1">
    <citation type="journal article" date="2019" name="Nat. Commun.">
        <title>Genome-wide association mapping of date palm fruit traits.</title>
        <authorList>
            <person name="Hazzouri K.M."/>
            <person name="Gros-Balthazard M."/>
            <person name="Flowers J.M."/>
            <person name="Copetti D."/>
            <person name="Lemansour A."/>
            <person name="Lebrun M."/>
            <person name="Masmoudi K."/>
            <person name="Ferrand S."/>
            <person name="Dhar M.I."/>
            <person name="Fresquez Z.A."/>
            <person name="Rosas U."/>
            <person name="Zhang J."/>
            <person name="Talag J."/>
            <person name="Lee S."/>
            <person name="Kudrna D."/>
            <person name="Powell R.F."/>
            <person name="Leitch I.J."/>
            <person name="Krueger R.R."/>
            <person name="Wing R.A."/>
            <person name="Amiri K.M.A."/>
            <person name="Purugganan M.D."/>
        </authorList>
    </citation>
    <scope>NUCLEOTIDE SEQUENCE [LARGE SCALE GENOMIC DNA]</scope>
    <source>
        <strain evidence="9">cv. Khalas</strain>
    </source>
</reference>
<evidence type="ECO:0000256" key="1">
    <source>
        <dbReference type="ARBA" id="ARBA00004123"/>
    </source>
</evidence>
<dbReference type="AlphaFoldDB" id="A0A8B9AM72"/>
<dbReference type="Proteomes" id="UP000228380">
    <property type="component" value="Chromosome 11"/>
</dbReference>
<feature type="region of interest" description="Disordered" evidence="7">
    <location>
        <begin position="559"/>
        <end position="582"/>
    </location>
</feature>
<keyword evidence="5" id="KW-0804">Transcription</keyword>
<feature type="region of interest" description="Disordered" evidence="7">
    <location>
        <begin position="347"/>
        <end position="391"/>
    </location>
</feature>
<gene>
    <name evidence="10" type="primary">LOC103703328</name>
</gene>
<sequence>MRFLGETIIPEGIYCLPHKNPYSHSSQTEAVEFFQETEMDDFTDPFLSSQTWPDTNTSARSSWAGTAVSQTTSLLAGLSEAYGDAKNPHICAIPSSHIIGNACTEELNLHSHDSTSSIFIHENIKYDIDKNMFPGEKLSLHNLHRQNSQPSLQDNVTQESSFSLLGVIESNSTAGTFGSDVNPSCSVAFPHSSLTMSASIESNGGELSAFTQSLGDAHSISSFPAMWPSSYPGVSSLMGQGRLQTFGFQGLESDNVILRKTCVENGKFAQLEDLPAASLHEHNELHNPIFPSFSGGQQNKLAGGDLQQQERNGLHNLCLPSLASQPQMSSTKTAGIQMCQQLPPSTEGNTCKHHMNHSSSTQSQSTPSTAGGCNEAVKPRVRARRGQATDPHSIAERLRREKIAERMKNLQELVPNSNKTDKASMLDEIIDYVKFLQLQVLSMSRLGAAGAVVPLLTDSQTEGCGNLLLSSPSVRLGADLSESQDSLAFEQEVVELMEASVTMAMQYLQSKGLCLMPIALATAISNQKGSSSSAIPPDRRKPDVIHGVICPSNQCIMDNGPTVKQEEAQKPKGNARELKPKA</sequence>